<evidence type="ECO:0008006" key="4">
    <source>
        <dbReference type="Google" id="ProtNLM"/>
    </source>
</evidence>
<gene>
    <name evidence="2" type="ORF">HX871_11915</name>
</gene>
<accession>A0ABX2QUL6</accession>
<keyword evidence="3" id="KW-1185">Reference proteome</keyword>
<evidence type="ECO:0000256" key="1">
    <source>
        <dbReference type="SAM" id="MobiDB-lite"/>
    </source>
</evidence>
<feature type="region of interest" description="Disordered" evidence="1">
    <location>
        <begin position="362"/>
        <end position="398"/>
    </location>
</feature>
<reference evidence="2 3" key="1">
    <citation type="submission" date="2020-04" db="EMBL/GenBank/DDBJ databases">
        <title>Molecular characterization of pseudomonads from Agaricus bisporus reveal novel blotch 2 pathogens in Western Europe.</title>
        <authorList>
            <person name="Taparia T."/>
            <person name="Krijger M."/>
            <person name="Haynes E."/>
            <person name="Elpinstone J.G."/>
            <person name="Noble R."/>
            <person name="Van Der Wolf J."/>
        </authorList>
    </citation>
    <scope>NUCLEOTIDE SEQUENCE [LARGE SCALE GENOMIC DNA]</scope>
    <source>
        <strain evidence="2 3">P7774</strain>
    </source>
</reference>
<sequence length="646" mass="69450">MSNKTVPIVKNLPITPNEEWEDPEEDTRLHPAPVIRGLLGPVPGDTHRDVVPRAVQLAGLVMEIEPWNRGTEADDEILSVFVDNKRVFIDFYPNSGPLPNPVVIDLGPKSALQTHGVKDIDVHVINSSGNNENYNTRRIYVDVQDPNQNVQPGPIEIEPHGPELTPAFLVGKPGLTCTISGLADRRGGDTYRVWVGDSIDPIEGMVPLTGPFNIVIPTADILAKAGVIKIDFSVSDRAGNPTVISLPNYVRVSLNEAPVFGTISVLQGPLINKEEARNGVTIRLETLTGHLPSDFLVARWGAIEIYRQPIGMAILPIDIPANFAAVASGGNFYTAIVQLTIERAGGLSYPATPVMVDVDLREPGITNPGEGPIDPALASPDLVGGGPPPSPDNRLSEKDRGFDATASFLLPDGLVLGDHIELIYHTTIVDTYDVTGAETPGFRVPFTVPWADIDLAGNGTIKMHCKISNAVNYKESPRQDVLVDIFNLTGLADAAFVKFRPSTSPNYSALINCTHTPWTGVPIRILDASVLLANDRVIVEATRYAFPPAGMPVGAPVGTPIESPEVTLSSTDVNFGVEVPMNLNAWFEDFTGTNGRGVVGIRWKLFRPSTGDRGISDEVRAGWDLFSTGSTPPTCVPGATRRSGKL</sequence>
<evidence type="ECO:0000313" key="2">
    <source>
        <dbReference type="EMBL" id="NWD95128.1"/>
    </source>
</evidence>
<comment type="caution">
    <text evidence="2">The sequence shown here is derived from an EMBL/GenBank/DDBJ whole genome shotgun (WGS) entry which is preliminary data.</text>
</comment>
<evidence type="ECO:0000313" key="3">
    <source>
        <dbReference type="Proteomes" id="UP000572863"/>
    </source>
</evidence>
<proteinExistence type="predicted"/>
<protein>
    <recommendedName>
        <fullName evidence="4">Ig-like domain-containing protein</fullName>
    </recommendedName>
</protein>
<dbReference type="RefSeq" id="WP_177059577.1">
    <property type="nucleotide sequence ID" value="NZ_JACARY010000020.1"/>
</dbReference>
<name>A0ABX2QUL6_9PSED</name>
<organism evidence="2 3">
    <name type="scientific">Pseudomonas reactans</name>
    <dbReference type="NCBI Taxonomy" id="117680"/>
    <lineage>
        <taxon>Bacteria</taxon>
        <taxon>Pseudomonadati</taxon>
        <taxon>Pseudomonadota</taxon>
        <taxon>Gammaproteobacteria</taxon>
        <taxon>Pseudomonadales</taxon>
        <taxon>Pseudomonadaceae</taxon>
        <taxon>Pseudomonas</taxon>
    </lineage>
</organism>
<dbReference type="Proteomes" id="UP000572863">
    <property type="component" value="Unassembled WGS sequence"/>
</dbReference>
<dbReference type="EMBL" id="JACARY010000020">
    <property type="protein sequence ID" value="NWD95128.1"/>
    <property type="molecule type" value="Genomic_DNA"/>
</dbReference>